<dbReference type="InParanoid" id="A0LM19"/>
<keyword evidence="4" id="KW-0677">Repeat</keyword>
<keyword evidence="8" id="KW-0560">Oxidoreductase</keyword>
<dbReference type="EMBL" id="CP000478">
    <property type="protein sequence ID" value="ABK18471.1"/>
    <property type="molecule type" value="Genomic_DNA"/>
</dbReference>
<evidence type="ECO:0000259" key="7">
    <source>
        <dbReference type="PROSITE" id="PS51379"/>
    </source>
</evidence>
<dbReference type="RefSeq" id="WP_011699638.1">
    <property type="nucleotide sequence ID" value="NC_008554.1"/>
</dbReference>
<comment type="cofactor">
    <cofactor evidence="1">
        <name>[4Fe-4S] cluster</name>
        <dbReference type="ChEBI" id="CHEBI:49883"/>
    </cofactor>
</comment>
<accession>A0LM19</accession>
<dbReference type="Pfam" id="PF14697">
    <property type="entry name" value="Fer4_21"/>
    <property type="match status" value="1"/>
</dbReference>
<reference evidence="8 9" key="1">
    <citation type="submission" date="2006-10" db="EMBL/GenBank/DDBJ databases">
        <title>Complete sequence of Syntrophobacter fumaroxidans MPOB.</title>
        <authorList>
            <consortium name="US DOE Joint Genome Institute"/>
            <person name="Copeland A."/>
            <person name="Lucas S."/>
            <person name="Lapidus A."/>
            <person name="Barry K."/>
            <person name="Detter J.C."/>
            <person name="Glavina del Rio T."/>
            <person name="Hammon N."/>
            <person name="Israni S."/>
            <person name="Pitluck S."/>
            <person name="Goltsman E.G."/>
            <person name="Martinez M."/>
            <person name="Schmutz J."/>
            <person name="Larimer F."/>
            <person name="Land M."/>
            <person name="Hauser L."/>
            <person name="Kyrpides N."/>
            <person name="Kim E."/>
            <person name="Boone D.R."/>
            <person name="Brockman F."/>
            <person name="Culley D."/>
            <person name="Ferry J."/>
            <person name="Gunsalus R."/>
            <person name="McInerney M.J."/>
            <person name="Morrison M."/>
            <person name="Plugge C."/>
            <person name="Rohlin L."/>
            <person name="Scholten J."/>
            <person name="Sieber J."/>
            <person name="Stams A.J.M."/>
            <person name="Worm P."/>
            <person name="Henstra A.M."/>
            <person name="Richardson P."/>
        </authorList>
    </citation>
    <scope>NUCLEOTIDE SEQUENCE [LARGE SCALE GENOMIC DNA]</scope>
    <source>
        <strain evidence="9">DSM 10017 / MPOB</strain>
    </source>
</reference>
<keyword evidence="6" id="KW-0411">Iron-sulfur</keyword>
<protein>
    <submittedName>
        <fullName evidence="8">Pyruvate ferredoxin oxidoreductase, delta subunit</fullName>
        <ecNumber evidence="8">1.2.7.1</ecNumber>
    </submittedName>
</protein>
<dbReference type="AlphaFoldDB" id="A0LM19"/>
<dbReference type="SUPFAM" id="SSF54862">
    <property type="entry name" value="4Fe-4S ferredoxins"/>
    <property type="match status" value="1"/>
</dbReference>
<proteinExistence type="predicted"/>
<dbReference type="Proteomes" id="UP000001784">
    <property type="component" value="Chromosome"/>
</dbReference>
<dbReference type="GO" id="GO:0019164">
    <property type="term" value="F:pyruvate synthase activity"/>
    <property type="evidence" value="ECO:0007669"/>
    <property type="project" value="UniProtKB-EC"/>
</dbReference>
<dbReference type="NCBIfam" id="TIGR02179">
    <property type="entry name" value="PorD_KorD"/>
    <property type="match status" value="1"/>
</dbReference>
<evidence type="ECO:0000256" key="2">
    <source>
        <dbReference type="ARBA" id="ARBA00022485"/>
    </source>
</evidence>
<keyword evidence="8" id="KW-0670">Pyruvate</keyword>
<dbReference type="KEGG" id="sfu:Sfum_2793"/>
<evidence type="ECO:0000313" key="9">
    <source>
        <dbReference type="Proteomes" id="UP000001784"/>
    </source>
</evidence>
<keyword evidence="5" id="KW-0408">Iron</keyword>
<dbReference type="InterPro" id="IPR017896">
    <property type="entry name" value="4Fe4S_Fe-S-bd"/>
</dbReference>
<sequence>MAKETGIVSWKSLNLGMAITKPGCAADLKTGDWRSMRPETDRKKCTKCGQCYIFCPDMVYSKDAEGYYVQNYYYCKGCGICAKECPVDAITMHQEVD</sequence>
<evidence type="ECO:0000256" key="5">
    <source>
        <dbReference type="ARBA" id="ARBA00023004"/>
    </source>
</evidence>
<dbReference type="InterPro" id="IPR011898">
    <property type="entry name" value="PorD_KorD"/>
</dbReference>
<dbReference type="STRING" id="335543.Sfum_2793"/>
<dbReference type="PANTHER" id="PTHR43724:SF1">
    <property type="entry name" value="PYRUVATE SYNTHASE SUBUNIT PORD"/>
    <property type="match status" value="1"/>
</dbReference>
<keyword evidence="9" id="KW-1185">Reference proteome</keyword>
<dbReference type="GO" id="GO:0046872">
    <property type="term" value="F:metal ion binding"/>
    <property type="evidence" value="ECO:0007669"/>
    <property type="project" value="UniProtKB-KW"/>
</dbReference>
<evidence type="ECO:0000256" key="3">
    <source>
        <dbReference type="ARBA" id="ARBA00022723"/>
    </source>
</evidence>
<gene>
    <name evidence="8" type="ordered locus">Sfum_2793</name>
</gene>
<dbReference type="PANTHER" id="PTHR43724">
    <property type="entry name" value="PYRUVATE SYNTHASE SUBUNIT PORD"/>
    <property type="match status" value="1"/>
</dbReference>
<dbReference type="PROSITE" id="PS51379">
    <property type="entry name" value="4FE4S_FER_2"/>
    <property type="match status" value="2"/>
</dbReference>
<dbReference type="InterPro" id="IPR017900">
    <property type="entry name" value="4Fe4S_Fe_S_CS"/>
</dbReference>
<organism evidence="8 9">
    <name type="scientific">Syntrophobacter fumaroxidans (strain DSM 10017 / MPOB)</name>
    <dbReference type="NCBI Taxonomy" id="335543"/>
    <lineage>
        <taxon>Bacteria</taxon>
        <taxon>Pseudomonadati</taxon>
        <taxon>Thermodesulfobacteriota</taxon>
        <taxon>Syntrophobacteria</taxon>
        <taxon>Syntrophobacterales</taxon>
        <taxon>Syntrophobacteraceae</taxon>
        <taxon>Syntrophobacter</taxon>
    </lineage>
</organism>
<dbReference type="HOGENOM" id="CLU_139698_1_1_7"/>
<evidence type="ECO:0000256" key="4">
    <source>
        <dbReference type="ARBA" id="ARBA00022737"/>
    </source>
</evidence>
<keyword evidence="2" id="KW-0004">4Fe-4S</keyword>
<keyword evidence="3" id="KW-0479">Metal-binding</keyword>
<dbReference type="GO" id="GO:0051539">
    <property type="term" value="F:4 iron, 4 sulfur cluster binding"/>
    <property type="evidence" value="ECO:0007669"/>
    <property type="project" value="UniProtKB-KW"/>
</dbReference>
<feature type="domain" description="4Fe-4S ferredoxin-type" evidence="7">
    <location>
        <begin position="66"/>
        <end position="95"/>
    </location>
</feature>
<name>A0LM19_SYNFM</name>
<dbReference type="Gene3D" id="3.30.70.20">
    <property type="match status" value="2"/>
</dbReference>
<evidence type="ECO:0000256" key="1">
    <source>
        <dbReference type="ARBA" id="ARBA00001966"/>
    </source>
</evidence>
<evidence type="ECO:0000256" key="6">
    <source>
        <dbReference type="ARBA" id="ARBA00023014"/>
    </source>
</evidence>
<dbReference type="EC" id="1.2.7.1" evidence="8"/>
<feature type="domain" description="4Fe-4S ferredoxin-type" evidence="7">
    <location>
        <begin position="36"/>
        <end position="65"/>
    </location>
</feature>
<evidence type="ECO:0000313" key="8">
    <source>
        <dbReference type="EMBL" id="ABK18471.1"/>
    </source>
</evidence>
<dbReference type="PROSITE" id="PS00198">
    <property type="entry name" value="4FE4S_FER_1"/>
    <property type="match status" value="1"/>
</dbReference>
<dbReference type="eggNOG" id="COG1144">
    <property type="taxonomic scope" value="Bacteria"/>
</dbReference>